<proteinExistence type="predicted"/>
<reference evidence="1 2" key="1">
    <citation type="journal article" date="2018" name="Nat. Ecol. Evol.">
        <title>Pezizomycetes genomes reveal the molecular basis of ectomycorrhizal truffle lifestyle.</title>
        <authorList>
            <person name="Murat C."/>
            <person name="Payen T."/>
            <person name="Noel B."/>
            <person name="Kuo A."/>
            <person name="Morin E."/>
            <person name="Chen J."/>
            <person name="Kohler A."/>
            <person name="Krizsan K."/>
            <person name="Balestrini R."/>
            <person name="Da Silva C."/>
            <person name="Montanini B."/>
            <person name="Hainaut M."/>
            <person name="Levati E."/>
            <person name="Barry K.W."/>
            <person name="Belfiori B."/>
            <person name="Cichocki N."/>
            <person name="Clum A."/>
            <person name="Dockter R.B."/>
            <person name="Fauchery L."/>
            <person name="Guy J."/>
            <person name="Iotti M."/>
            <person name="Le Tacon F."/>
            <person name="Lindquist E.A."/>
            <person name="Lipzen A."/>
            <person name="Malagnac F."/>
            <person name="Mello A."/>
            <person name="Molinier V."/>
            <person name="Miyauchi S."/>
            <person name="Poulain J."/>
            <person name="Riccioni C."/>
            <person name="Rubini A."/>
            <person name="Sitrit Y."/>
            <person name="Splivallo R."/>
            <person name="Traeger S."/>
            <person name="Wang M."/>
            <person name="Zifcakova L."/>
            <person name="Wipf D."/>
            <person name="Zambonelli A."/>
            <person name="Paolocci F."/>
            <person name="Nowrousian M."/>
            <person name="Ottonello S."/>
            <person name="Baldrian P."/>
            <person name="Spatafora J.W."/>
            <person name="Henrissat B."/>
            <person name="Nagy L.G."/>
            <person name="Aury J.M."/>
            <person name="Wincker P."/>
            <person name="Grigoriev I.V."/>
            <person name="Bonfante P."/>
            <person name="Martin F.M."/>
        </authorList>
    </citation>
    <scope>NUCLEOTIDE SEQUENCE [LARGE SCALE GENOMIC DNA]</scope>
    <source>
        <strain evidence="1 2">CCBAS932</strain>
    </source>
</reference>
<organism evidence="1 2">
    <name type="scientific">Morchella conica CCBAS932</name>
    <dbReference type="NCBI Taxonomy" id="1392247"/>
    <lineage>
        <taxon>Eukaryota</taxon>
        <taxon>Fungi</taxon>
        <taxon>Dikarya</taxon>
        <taxon>Ascomycota</taxon>
        <taxon>Pezizomycotina</taxon>
        <taxon>Pezizomycetes</taxon>
        <taxon>Pezizales</taxon>
        <taxon>Morchellaceae</taxon>
        <taxon>Morchella</taxon>
    </lineage>
</organism>
<name>A0A3N4KSP3_9PEZI</name>
<dbReference type="Proteomes" id="UP000277580">
    <property type="component" value="Unassembled WGS sequence"/>
</dbReference>
<dbReference type="EMBL" id="ML119159">
    <property type="protein sequence ID" value="RPB08785.1"/>
    <property type="molecule type" value="Genomic_DNA"/>
</dbReference>
<keyword evidence="2" id="KW-1185">Reference proteome</keyword>
<gene>
    <name evidence="1" type="ORF">P167DRAFT_335169</name>
</gene>
<sequence length="199" mass="21630">MGVAFSPGFLGPFPAFFASPFFPFPSSLSTQSLSITSISRAAAISSLHLSLHLPAATSTVVPTSKNAFRSCNLACNISDSGLTLSAIWSTAIDPLAHFCSDFTGTTFTSLLWGAFRTKSFFSVRCLSFSSASPILRQRSCSSRYRASPSVITTAASGGRFLQRACRQPTACQVALSVYFLYSARISRWRRYQDAIRYLL</sequence>
<evidence type="ECO:0000313" key="1">
    <source>
        <dbReference type="EMBL" id="RPB08785.1"/>
    </source>
</evidence>
<accession>A0A3N4KSP3</accession>
<protein>
    <submittedName>
        <fullName evidence="1">Uncharacterized protein</fullName>
    </submittedName>
</protein>
<evidence type="ECO:0000313" key="2">
    <source>
        <dbReference type="Proteomes" id="UP000277580"/>
    </source>
</evidence>
<dbReference type="AlphaFoldDB" id="A0A3N4KSP3"/>
<dbReference type="InParanoid" id="A0A3N4KSP3"/>